<evidence type="ECO:0008006" key="3">
    <source>
        <dbReference type="Google" id="ProtNLM"/>
    </source>
</evidence>
<proteinExistence type="predicted"/>
<dbReference type="SUPFAM" id="SSF140453">
    <property type="entry name" value="EsxAB dimer-like"/>
    <property type="match status" value="1"/>
</dbReference>
<comment type="caution">
    <text evidence="1">The sequence shown here is derived from an EMBL/GenBank/DDBJ whole genome shotgun (WGS) entry which is preliminary data.</text>
</comment>
<keyword evidence="2" id="KW-1185">Reference proteome</keyword>
<protein>
    <recommendedName>
        <fullName evidence="3">Excreted virulence factor EspC, type VII ESX diderm</fullName>
    </recommendedName>
</protein>
<dbReference type="InterPro" id="IPR036689">
    <property type="entry name" value="ESAT-6-like_sf"/>
</dbReference>
<gene>
    <name evidence="1" type="ORF">ACFYXQ_18160</name>
</gene>
<organism evidence="1 2">
    <name type="scientific">Nocardia jiangxiensis</name>
    <dbReference type="NCBI Taxonomy" id="282685"/>
    <lineage>
        <taxon>Bacteria</taxon>
        <taxon>Bacillati</taxon>
        <taxon>Actinomycetota</taxon>
        <taxon>Actinomycetes</taxon>
        <taxon>Mycobacteriales</taxon>
        <taxon>Nocardiaceae</taxon>
        <taxon>Nocardia</taxon>
    </lineage>
</organism>
<evidence type="ECO:0000313" key="2">
    <source>
        <dbReference type="Proteomes" id="UP001601992"/>
    </source>
</evidence>
<name>A0ABW6S1X4_9NOCA</name>
<evidence type="ECO:0000313" key="1">
    <source>
        <dbReference type="EMBL" id="MFF3569699.1"/>
    </source>
</evidence>
<dbReference type="EMBL" id="JBIAQY010000005">
    <property type="protein sequence ID" value="MFF3569699.1"/>
    <property type="molecule type" value="Genomic_DNA"/>
</dbReference>
<sequence>MNVDVGALANFAKALTDEAGAIGKLDPGLGDAVTALPGTDWQNTCQQTKTSVDNALQRISDRVTTLADSVDHAGKVLTMTDEQFAADLEKIGMHA</sequence>
<dbReference type="RefSeq" id="WP_051192696.1">
    <property type="nucleotide sequence ID" value="NZ_JBIAQY010000005.1"/>
</dbReference>
<dbReference type="Proteomes" id="UP001601992">
    <property type="component" value="Unassembled WGS sequence"/>
</dbReference>
<accession>A0ABW6S1X4</accession>
<reference evidence="1 2" key="1">
    <citation type="submission" date="2024-10" db="EMBL/GenBank/DDBJ databases">
        <title>The Natural Products Discovery Center: Release of the First 8490 Sequenced Strains for Exploring Actinobacteria Biosynthetic Diversity.</title>
        <authorList>
            <person name="Kalkreuter E."/>
            <person name="Kautsar S.A."/>
            <person name="Yang D."/>
            <person name="Bader C.D."/>
            <person name="Teijaro C.N."/>
            <person name="Fluegel L."/>
            <person name="Davis C.M."/>
            <person name="Simpson J.R."/>
            <person name="Lauterbach L."/>
            <person name="Steele A.D."/>
            <person name="Gui C."/>
            <person name="Meng S."/>
            <person name="Li G."/>
            <person name="Viehrig K."/>
            <person name="Ye F."/>
            <person name="Su P."/>
            <person name="Kiefer A.F."/>
            <person name="Nichols A."/>
            <person name="Cepeda A.J."/>
            <person name="Yan W."/>
            <person name="Fan B."/>
            <person name="Jiang Y."/>
            <person name="Adhikari A."/>
            <person name="Zheng C.-J."/>
            <person name="Schuster L."/>
            <person name="Cowan T.M."/>
            <person name="Smanski M.J."/>
            <person name="Chevrette M.G."/>
            <person name="De Carvalho L.P.S."/>
            <person name="Shen B."/>
        </authorList>
    </citation>
    <scope>NUCLEOTIDE SEQUENCE [LARGE SCALE GENOMIC DNA]</scope>
    <source>
        <strain evidence="1 2">NPDC002593</strain>
    </source>
</reference>